<protein>
    <submittedName>
        <fullName evidence="2">Uncharacterized protein</fullName>
    </submittedName>
</protein>
<comment type="caution">
    <text evidence="2">The sequence shown here is derived from an EMBL/GenBank/DDBJ whole genome shotgun (WGS) entry which is preliminary data.</text>
</comment>
<dbReference type="Proteomes" id="UP001139414">
    <property type="component" value="Unassembled WGS sequence"/>
</dbReference>
<evidence type="ECO:0000313" key="2">
    <source>
        <dbReference type="EMBL" id="MCB7481627.1"/>
    </source>
</evidence>
<dbReference type="RefSeq" id="WP_229340766.1">
    <property type="nucleotide sequence ID" value="NZ_JAJBZG010000005.1"/>
</dbReference>
<sequence>MLKDFIANFYELWGGAYLGDFSEQMYNNDLYFSVALYSIIVALILTIAYYYVVDRPGTAKLSIWSLNLLVGAIINFIIAFVSANNDLTEIFASVGSAVPASFTSDMMVFSIINSMWTVLLMFLFSMLFKWKSSHSSYVPF</sequence>
<feature type="transmembrane region" description="Helical" evidence="1">
    <location>
        <begin position="30"/>
        <end position="52"/>
    </location>
</feature>
<evidence type="ECO:0000313" key="3">
    <source>
        <dbReference type="Proteomes" id="UP001139414"/>
    </source>
</evidence>
<reference evidence="2" key="1">
    <citation type="submission" date="2021-10" db="EMBL/GenBank/DDBJ databases">
        <title>Gramella sp. ASW11-100T, isolated from marine sediment.</title>
        <authorList>
            <person name="Xia C."/>
        </authorList>
    </citation>
    <scope>NUCLEOTIDE SEQUENCE</scope>
    <source>
        <strain evidence="2">ASW11-100</strain>
    </source>
</reference>
<feature type="transmembrane region" description="Helical" evidence="1">
    <location>
        <begin position="64"/>
        <end position="83"/>
    </location>
</feature>
<name>A0A9X1RY69_9FLAO</name>
<gene>
    <name evidence="2" type="ORF">LGQ90_10180</name>
</gene>
<keyword evidence="1" id="KW-0472">Membrane</keyword>
<organism evidence="2 3">
    <name type="scientific">Christiangramia sediminis</name>
    <dbReference type="NCBI Taxonomy" id="2881336"/>
    <lineage>
        <taxon>Bacteria</taxon>
        <taxon>Pseudomonadati</taxon>
        <taxon>Bacteroidota</taxon>
        <taxon>Flavobacteriia</taxon>
        <taxon>Flavobacteriales</taxon>
        <taxon>Flavobacteriaceae</taxon>
        <taxon>Christiangramia</taxon>
    </lineage>
</organism>
<keyword evidence="1" id="KW-0812">Transmembrane</keyword>
<dbReference type="EMBL" id="JAJBZG010000005">
    <property type="protein sequence ID" value="MCB7481627.1"/>
    <property type="molecule type" value="Genomic_DNA"/>
</dbReference>
<accession>A0A9X1RY69</accession>
<dbReference type="AlphaFoldDB" id="A0A9X1RY69"/>
<keyword evidence="3" id="KW-1185">Reference proteome</keyword>
<proteinExistence type="predicted"/>
<evidence type="ECO:0000256" key="1">
    <source>
        <dbReference type="SAM" id="Phobius"/>
    </source>
</evidence>
<keyword evidence="1" id="KW-1133">Transmembrane helix</keyword>
<feature type="transmembrane region" description="Helical" evidence="1">
    <location>
        <begin position="106"/>
        <end position="128"/>
    </location>
</feature>